<feature type="domain" description="Peptidase M1 alanyl aminopeptidase Ig-like fold" evidence="15">
    <location>
        <begin position="445"/>
        <end position="541"/>
    </location>
</feature>
<dbReference type="SUPFAM" id="SSF63737">
    <property type="entry name" value="Leukotriene A4 hydrolase N-terminal domain"/>
    <property type="match status" value="1"/>
</dbReference>
<dbReference type="SUPFAM" id="SSF55486">
    <property type="entry name" value="Metalloproteases ('zincins'), catalytic domain"/>
    <property type="match status" value="1"/>
</dbReference>
<dbReference type="Pfam" id="PF17900">
    <property type="entry name" value="Peptidase_M1_N"/>
    <property type="match status" value="1"/>
</dbReference>
<sequence length="871" mass="98648">MNTPAAKLLKDYKKPNFLVDNIELTIELNAEQTKVCSKTRYINNTTGKGELFLNGEQQKLLSIKLDGQTLTSDDYHIDESGLSFSTNLDAFELVIETEIDPVNNTSLEGLYLSGGAYCTQCEAEGFRRITFYPDRPDVLAKFTTHIIANTKEYPYLLSNGNKTAEEKLDDGRTKVTWVDPFRKPCYLFALVAGDFDVLRDSFTTKSNREIALEIFVDKGNMGRAPHAMESLKASMRWDEERFNLEYDLDIYMIVAVDFFNMGAMENKGLNVFNSSCVLADSQSATDAEYLRIESIVGHEYFHNWTGNRVTCRDWFQLSLKEGLTVFRDQEFSMDLGSRAVNRIQQVGVMRDHQFAEDAGPMSHPIRPESVIEMNNFYTVTVYDKGAEVIRMMHSILGEDKFQQGMALYFERHDGQAVTCDDFVAAMEDASKIDLSLFRRWYSQSGTPIVTATEDYDADSGVYKLTLSQNTQPTADQKNKLPLHIPINVGFFSQTGQPLAVEGGAEQVLNLTQPSQTFEFNAFEKPYVSLLRDFSAPVKLNFEYSDDALACLIPAETSDFTKWELTQALYVKHLKAKISDSNYQYPSSIPQILKQILMDTSLDKALLAELLCLPTFATMLEHFETVDVDAILSARKSLIEFIAESLVTELQQTYSANHSSQYQYSQKAIAQRSLANVCLSLLADVKQDSPAATQAEIAQLVVEQFDSADNMTDSLAAMNIARKLPEQVFSNILKQFDQKWRGDALVMDKWFSTQARMESDTVFDKLDDLQQHPDFNWKNPNKVRSLFGAFAMGNHEQFHHSSGRGYQYLASVITKLNTINPQIAARLINPLIQYRKLDPSRQNLIKLELEKLAKIENLSSDLYEKITKALKA</sequence>
<keyword evidence="9" id="KW-0378">Hydrolase</keyword>
<dbReference type="PATRIC" id="fig|1513271.3.peg.789"/>
<keyword evidence="8" id="KW-0479">Metal-binding</keyword>
<dbReference type="GO" id="GO:0016285">
    <property type="term" value="F:alanyl aminopeptidase activity"/>
    <property type="evidence" value="ECO:0007669"/>
    <property type="project" value="UniProtKB-EC"/>
</dbReference>
<comment type="similarity">
    <text evidence="3">Belongs to the peptidase M1 family.</text>
</comment>
<dbReference type="FunFam" id="1.10.390.10:FF:000002">
    <property type="entry name" value="Aminopeptidase N"/>
    <property type="match status" value="1"/>
</dbReference>
<dbReference type="EMBL" id="LAZL01000004">
    <property type="protein sequence ID" value="KMT66431.1"/>
    <property type="molecule type" value="Genomic_DNA"/>
</dbReference>
<dbReference type="EC" id="3.4.11.2" evidence="4 13"/>
<evidence type="ECO:0000256" key="4">
    <source>
        <dbReference type="ARBA" id="ARBA00012564"/>
    </source>
</evidence>
<dbReference type="FunFam" id="3.30.2010.30:FF:000002">
    <property type="entry name" value="Putative aminopeptidase N"/>
    <property type="match status" value="1"/>
</dbReference>
<dbReference type="PRINTS" id="PR00756">
    <property type="entry name" value="ALADIPTASE"/>
</dbReference>
<dbReference type="Gene3D" id="1.25.50.10">
    <property type="entry name" value="Peptidase M1, alanyl aminopeptidase, C-terminal domain"/>
    <property type="match status" value="1"/>
</dbReference>
<dbReference type="GO" id="GO:0006508">
    <property type="term" value="P:proteolysis"/>
    <property type="evidence" value="ECO:0007669"/>
    <property type="project" value="UniProtKB-UniRule"/>
</dbReference>
<dbReference type="Gene3D" id="2.60.40.1840">
    <property type="match status" value="1"/>
</dbReference>
<dbReference type="PANTHER" id="PTHR46322:SF1">
    <property type="entry name" value="PUROMYCIN-SENSITIVE AMINOPEPTIDASE"/>
    <property type="match status" value="1"/>
</dbReference>
<evidence type="ECO:0000256" key="7">
    <source>
        <dbReference type="ARBA" id="ARBA00022670"/>
    </source>
</evidence>
<evidence type="ECO:0000256" key="5">
    <source>
        <dbReference type="ARBA" id="ARBA00015611"/>
    </source>
</evidence>
<dbReference type="Proteomes" id="UP000037600">
    <property type="component" value="Unassembled WGS sequence"/>
</dbReference>
<feature type="domain" description="Peptidase M1 alanyl aminopeptidase C-terminal" evidence="16">
    <location>
        <begin position="545"/>
        <end position="870"/>
    </location>
</feature>
<protein>
    <recommendedName>
        <fullName evidence="5 13">Aminopeptidase N</fullName>
        <ecNumber evidence="4 13">3.4.11.2</ecNumber>
    </recommendedName>
</protein>
<evidence type="ECO:0000256" key="1">
    <source>
        <dbReference type="ARBA" id="ARBA00000098"/>
    </source>
</evidence>
<evidence type="ECO:0000256" key="10">
    <source>
        <dbReference type="ARBA" id="ARBA00022833"/>
    </source>
</evidence>
<evidence type="ECO:0000256" key="9">
    <source>
        <dbReference type="ARBA" id="ARBA00022801"/>
    </source>
</evidence>
<gene>
    <name evidence="18" type="primary">pepN</name>
    <name evidence="18" type="ORF">XM47_03810</name>
</gene>
<dbReference type="CDD" id="cd09600">
    <property type="entry name" value="M1_APN"/>
    <property type="match status" value="1"/>
</dbReference>
<dbReference type="InterPro" id="IPR024601">
    <property type="entry name" value="Peptidase_M1_pepN_C"/>
</dbReference>
<dbReference type="InterPro" id="IPR012779">
    <property type="entry name" value="Peptidase_M1_pepN"/>
</dbReference>
<name>A0A0J8JP59_9ALTE</name>
<dbReference type="FunFam" id="2.60.40.1730:FF:000005">
    <property type="entry name" value="Aminopeptidase N"/>
    <property type="match status" value="1"/>
</dbReference>
<evidence type="ECO:0000313" key="18">
    <source>
        <dbReference type="EMBL" id="KMT66431.1"/>
    </source>
</evidence>
<evidence type="ECO:0000256" key="8">
    <source>
        <dbReference type="ARBA" id="ARBA00022723"/>
    </source>
</evidence>
<keyword evidence="10" id="KW-0862">Zinc</keyword>
<dbReference type="STRING" id="1513271.XM47_03810"/>
<dbReference type="AlphaFoldDB" id="A0A0J8JP59"/>
<dbReference type="Pfam" id="PF11940">
    <property type="entry name" value="DUF3458"/>
    <property type="match status" value="1"/>
</dbReference>
<comment type="function">
    <text evidence="12">Aminopeptidase N is involved in the degradation of intracellular peptides generated by protein breakdown during normal growth as well as in response to nutrient starvation.</text>
</comment>
<proteinExistence type="inferred from homology"/>
<dbReference type="Pfam" id="PF01433">
    <property type="entry name" value="Peptidase_M1"/>
    <property type="match status" value="1"/>
</dbReference>
<dbReference type="InterPro" id="IPR035414">
    <property type="entry name" value="Peptidase_M1_pepN_Ig-like"/>
</dbReference>
<comment type="caution">
    <text evidence="18">The sequence shown here is derived from an EMBL/GenBank/DDBJ whole genome shotgun (WGS) entry which is preliminary data.</text>
</comment>
<evidence type="ECO:0000256" key="6">
    <source>
        <dbReference type="ARBA" id="ARBA00022438"/>
    </source>
</evidence>
<evidence type="ECO:0000256" key="2">
    <source>
        <dbReference type="ARBA" id="ARBA00001947"/>
    </source>
</evidence>
<dbReference type="InterPro" id="IPR027268">
    <property type="entry name" value="Peptidase_M4/M1_CTD_sf"/>
</dbReference>
<evidence type="ECO:0000259" key="17">
    <source>
        <dbReference type="Pfam" id="PF17900"/>
    </source>
</evidence>
<evidence type="ECO:0000256" key="12">
    <source>
        <dbReference type="ARBA" id="ARBA00059739"/>
    </source>
</evidence>
<reference evidence="18 19" key="1">
    <citation type="submission" date="2015-04" db="EMBL/GenBank/DDBJ databases">
        <title>Draft Genome Sequence of the Novel Agar-Digesting Marine Bacterium Q1.</title>
        <authorList>
            <person name="Li Y."/>
            <person name="Li D."/>
            <person name="Chen G."/>
            <person name="Du Z."/>
        </authorList>
    </citation>
    <scope>NUCLEOTIDE SEQUENCE [LARGE SCALE GENOMIC DNA]</scope>
    <source>
        <strain evidence="18 19">Q1</strain>
    </source>
</reference>
<dbReference type="Pfam" id="PF17432">
    <property type="entry name" value="DUF3458_C"/>
    <property type="match status" value="1"/>
</dbReference>
<evidence type="ECO:0000256" key="3">
    <source>
        <dbReference type="ARBA" id="ARBA00010136"/>
    </source>
</evidence>
<evidence type="ECO:0000313" key="19">
    <source>
        <dbReference type="Proteomes" id="UP000037600"/>
    </source>
</evidence>
<dbReference type="PANTHER" id="PTHR46322">
    <property type="entry name" value="PUROMYCIN-SENSITIVE AMINOPEPTIDASE"/>
    <property type="match status" value="1"/>
</dbReference>
<keyword evidence="11" id="KW-0482">Metalloprotease</keyword>
<comment type="cofactor">
    <cofactor evidence="2">
        <name>Zn(2+)</name>
        <dbReference type="ChEBI" id="CHEBI:29105"/>
    </cofactor>
</comment>
<dbReference type="Gene3D" id="2.60.40.1730">
    <property type="entry name" value="tricorn interacting facor f3 domain"/>
    <property type="match status" value="1"/>
</dbReference>
<dbReference type="Gene3D" id="1.10.390.10">
    <property type="entry name" value="Neutral Protease Domain 2"/>
    <property type="match status" value="1"/>
</dbReference>
<dbReference type="InterPro" id="IPR037144">
    <property type="entry name" value="Peptidase_M1_pepN_C_sf"/>
</dbReference>
<dbReference type="InterPro" id="IPR014782">
    <property type="entry name" value="Peptidase_M1_dom"/>
</dbReference>
<accession>A0A0J8JP59</accession>
<dbReference type="InterPro" id="IPR038438">
    <property type="entry name" value="PepN_Ig-like_sf"/>
</dbReference>
<dbReference type="GO" id="GO:0008237">
    <property type="term" value="F:metallopeptidase activity"/>
    <property type="evidence" value="ECO:0007669"/>
    <property type="project" value="UniProtKB-UniRule"/>
</dbReference>
<evidence type="ECO:0000259" key="14">
    <source>
        <dbReference type="Pfam" id="PF01433"/>
    </source>
</evidence>
<feature type="domain" description="Peptidase M1 membrane alanine aminopeptidase" evidence="14">
    <location>
        <begin position="227"/>
        <end position="440"/>
    </location>
</feature>
<dbReference type="Gene3D" id="3.30.2010.30">
    <property type="match status" value="1"/>
</dbReference>
<evidence type="ECO:0000256" key="11">
    <source>
        <dbReference type="ARBA" id="ARBA00023049"/>
    </source>
</evidence>
<dbReference type="GO" id="GO:0008270">
    <property type="term" value="F:zinc ion binding"/>
    <property type="evidence" value="ECO:0007669"/>
    <property type="project" value="InterPro"/>
</dbReference>
<dbReference type="NCBIfam" id="TIGR02414">
    <property type="entry name" value="pepN_proteo"/>
    <property type="match status" value="1"/>
</dbReference>
<evidence type="ECO:0000259" key="15">
    <source>
        <dbReference type="Pfam" id="PF11940"/>
    </source>
</evidence>
<comment type="catalytic activity">
    <reaction evidence="1">
        <text>Release of an N-terminal amino acid, Xaa-|-Yaa- from a peptide, amide or arylamide. Xaa is preferably Ala, but may be most amino acids including Pro (slow action). When a terminal hydrophobic residue is followed by a prolyl residue, the two may be released as an intact Xaa-Pro dipeptide.</text>
        <dbReference type="EC" id="3.4.11.2"/>
    </reaction>
</comment>
<dbReference type="InterPro" id="IPR001930">
    <property type="entry name" value="Peptidase_M1"/>
</dbReference>
<evidence type="ECO:0000259" key="16">
    <source>
        <dbReference type="Pfam" id="PF17432"/>
    </source>
</evidence>
<dbReference type="InterPro" id="IPR045357">
    <property type="entry name" value="Aminopeptidase_N-like_N"/>
</dbReference>
<evidence type="ECO:0000256" key="13">
    <source>
        <dbReference type="NCBIfam" id="TIGR02414"/>
    </source>
</evidence>
<keyword evidence="19" id="KW-1185">Reference proteome</keyword>
<dbReference type="InterPro" id="IPR042097">
    <property type="entry name" value="Aminopeptidase_N-like_N_sf"/>
</dbReference>
<keyword evidence="7" id="KW-0645">Protease</keyword>
<keyword evidence="6 18" id="KW-0031">Aminopeptidase</keyword>
<dbReference type="FunFam" id="2.60.40.1840:FF:000001">
    <property type="entry name" value="Aminopeptidase N"/>
    <property type="match status" value="1"/>
</dbReference>
<feature type="domain" description="Aminopeptidase N-like N-terminal" evidence="17">
    <location>
        <begin position="26"/>
        <end position="187"/>
    </location>
</feature>
<organism evidence="18 19">
    <name type="scientific">Catenovulum maritimum</name>
    <dbReference type="NCBI Taxonomy" id="1513271"/>
    <lineage>
        <taxon>Bacteria</taxon>
        <taxon>Pseudomonadati</taxon>
        <taxon>Pseudomonadota</taxon>
        <taxon>Gammaproteobacteria</taxon>
        <taxon>Alteromonadales</taxon>
        <taxon>Alteromonadaceae</taxon>
        <taxon>Catenovulum</taxon>
    </lineage>
</organism>